<dbReference type="RefSeq" id="XP_037144859.1">
    <property type="nucleotide sequence ID" value="XM_037288964.1"/>
</dbReference>
<protein>
    <submittedName>
        <fullName evidence="3">Uncharacterized protein</fullName>
    </submittedName>
</protein>
<dbReference type="PANTHER" id="PTHR23244:SF471">
    <property type="entry name" value="GUANINE NUCLEOTIDE-BINDING PROTEIN SUBUNIT BETA 1-RELATED"/>
    <property type="match status" value="1"/>
</dbReference>
<dbReference type="InterPro" id="IPR011043">
    <property type="entry name" value="Gal_Oxase/kelch_b-propeller"/>
</dbReference>
<feature type="region of interest" description="Disordered" evidence="1">
    <location>
        <begin position="466"/>
        <end position="492"/>
    </location>
</feature>
<proteinExistence type="predicted"/>
<feature type="compositionally biased region" description="Polar residues" evidence="1">
    <location>
        <begin position="466"/>
        <end position="479"/>
    </location>
</feature>
<evidence type="ECO:0000256" key="2">
    <source>
        <dbReference type="SAM" id="Phobius"/>
    </source>
</evidence>
<reference evidence="3 4" key="1">
    <citation type="submission" date="2020-07" db="EMBL/GenBank/DDBJ databases">
        <title>The yeast mating-type switching endonuclease HO is a domesticated member of an unorthodox homing genetic element family.</title>
        <authorList>
            <person name="Coughlan A.Y."/>
            <person name="Lombardi L."/>
            <person name="Braun-Galleani S."/>
            <person name="Martos A.R."/>
            <person name="Galeote V."/>
            <person name="Bigey F."/>
            <person name="Dequin S."/>
            <person name="Byrne K.P."/>
            <person name="Wolfe K.H."/>
        </authorList>
    </citation>
    <scope>NUCLEOTIDE SEQUENCE [LARGE SCALE GENOMIC DNA]</scope>
    <source>
        <strain evidence="3 4">NRRL Y-6702</strain>
    </source>
</reference>
<feature type="transmembrane region" description="Helical" evidence="2">
    <location>
        <begin position="795"/>
        <end position="818"/>
    </location>
</feature>
<dbReference type="InterPro" id="IPR015915">
    <property type="entry name" value="Kelch-typ_b-propeller"/>
</dbReference>
<dbReference type="KEGG" id="zmk:HG535_0E02160"/>
<evidence type="ECO:0000313" key="3">
    <source>
        <dbReference type="EMBL" id="QLG73132.1"/>
    </source>
</evidence>
<feature type="region of interest" description="Disordered" evidence="1">
    <location>
        <begin position="603"/>
        <end position="633"/>
    </location>
</feature>
<dbReference type="PANTHER" id="PTHR23244">
    <property type="entry name" value="KELCH REPEAT DOMAIN"/>
    <property type="match status" value="1"/>
</dbReference>
<dbReference type="SUPFAM" id="SSF50965">
    <property type="entry name" value="Galactose oxidase, central domain"/>
    <property type="match status" value="1"/>
</dbReference>
<sequence length="844" mass="93820">MQAFQEVVNSSVNTDMNPETADPIYAGGFEHSMNSHESQRGMNSRVYSNEFVKCQYTPLLYASNYFSTLSSVRDEKTKEQIRMENENLLKQYYSSKKPISHATYRQGSITSCVDSNVSTIGSVSGASAGTSYGKAAQTWLNKLLDNGNDLADSFDFQLPINVTGGSDKEEVERRQMMESAPVKSYYSHFQKLLTTDIRDAELLRRHNMWMPTVRKEFRPLVLNQDLNTDSLYDSKICSLFLEGSKYIPRDYDTYGGCTIFPSFFSEYKLPSFCYHCGVEMNGQIFIIGGLVACHKYNEEAPSLNDFEVDGVKNLPPPLLPKIINNPSMINNSRLYVIATASSRISRPVISGTIPPPLLCTKGSKLTERHIFYYGGFEIKTETTYDGTGTFKLKKRAFVNNTAYILDTMTFKFSKVELTALPYKFVTYPTLAARFGHMQVSVMAKNWCSRHNQKSLDCCTNDSSTLNNERSSAETSSNIGGSPLAENTSSHSNNNHSQGVYTIIIFAGYRQTGDDKYEAMNDMWKIEVPIVARGKRGYYKFGGTATASIIMKSADSDPWPSSRAFFAYGLEDSEILNKSNLHASLLKNLEDNFRIEVISQQGQPKSKPIFPNIPHSRRDVSSARRPFSAKDNYSSSALSSKQASFRSVSTSSFAMQPALTKRSSNAEKVIVIHGGSNKKKVCGDMWWFNVETETWSDVTTFGKSKESGIAPIEVDLVGHSMVNVGHICVCLGGLSQADVNELYEDASCQRDASREKSISNDFLKIFDLTTQCLQGHDFHGNMSGVQNPSNPFSTSLVMSFGCTVLHVNGLIILVGGLVAERSNIKNIYMRGAILECVLPSANLAS</sequence>
<gene>
    <name evidence="3" type="ORF">HG535_0E02160</name>
</gene>
<evidence type="ECO:0000256" key="1">
    <source>
        <dbReference type="SAM" id="MobiDB-lite"/>
    </source>
</evidence>
<evidence type="ECO:0000313" key="4">
    <source>
        <dbReference type="Proteomes" id="UP000509704"/>
    </source>
</evidence>
<dbReference type="OrthoDB" id="10251809at2759"/>
<keyword evidence="2" id="KW-0472">Membrane</keyword>
<dbReference type="AlphaFoldDB" id="A0A7H9B5T7"/>
<name>A0A7H9B5T7_ZYGMR</name>
<dbReference type="Gene3D" id="2.120.10.80">
    <property type="entry name" value="Kelch-type beta propeller"/>
    <property type="match status" value="1"/>
</dbReference>
<keyword evidence="2" id="KW-1133">Transmembrane helix</keyword>
<dbReference type="EMBL" id="CP058608">
    <property type="protein sequence ID" value="QLG73132.1"/>
    <property type="molecule type" value="Genomic_DNA"/>
</dbReference>
<dbReference type="Proteomes" id="UP000509704">
    <property type="component" value="Chromosome 5"/>
</dbReference>
<keyword evidence="4" id="KW-1185">Reference proteome</keyword>
<organism evidence="3 4">
    <name type="scientific">Zygotorulaspora mrakii</name>
    <name type="common">Zygosaccharomyces mrakii</name>
    <dbReference type="NCBI Taxonomy" id="42260"/>
    <lineage>
        <taxon>Eukaryota</taxon>
        <taxon>Fungi</taxon>
        <taxon>Dikarya</taxon>
        <taxon>Ascomycota</taxon>
        <taxon>Saccharomycotina</taxon>
        <taxon>Saccharomycetes</taxon>
        <taxon>Saccharomycetales</taxon>
        <taxon>Saccharomycetaceae</taxon>
        <taxon>Zygotorulaspora</taxon>
    </lineage>
</organism>
<dbReference type="GeneID" id="59236874"/>
<accession>A0A7H9B5T7</accession>
<keyword evidence="2" id="KW-0812">Transmembrane</keyword>